<dbReference type="AlphaFoldDB" id="A0A8T2WUU9"/>
<sequence>MMLVQRRRTPTVVAGPLLLEENRLLLMDMSPLTGCAHVLMQSSFHKMPLLEAYLEAHGCIDEEASAEDDVKGYWKILQECSRLKMLKYYDSFLLYRILYDSFLLCRFHFLLDSFLQ</sequence>
<accession>A0A8T2WUU9</accession>
<name>A0A8T2WUU9_POPDE</name>
<keyword evidence="3" id="KW-1185">Reference proteome</keyword>
<protein>
    <submittedName>
        <fullName evidence="2">Uncharacterized protein</fullName>
    </submittedName>
</protein>
<gene>
    <name evidence="2" type="ORF">H0E87_028249</name>
</gene>
<dbReference type="EMBL" id="JACEGQ020000017">
    <property type="protein sequence ID" value="KAH8483761.1"/>
    <property type="molecule type" value="Genomic_DNA"/>
</dbReference>
<organism evidence="2 3">
    <name type="scientific">Populus deltoides</name>
    <name type="common">Eastern poplar</name>
    <name type="synonym">Eastern cottonwood</name>
    <dbReference type="NCBI Taxonomy" id="3696"/>
    <lineage>
        <taxon>Eukaryota</taxon>
        <taxon>Viridiplantae</taxon>
        <taxon>Streptophyta</taxon>
        <taxon>Embryophyta</taxon>
        <taxon>Tracheophyta</taxon>
        <taxon>Spermatophyta</taxon>
        <taxon>Magnoliopsida</taxon>
        <taxon>eudicotyledons</taxon>
        <taxon>Gunneridae</taxon>
        <taxon>Pentapetalae</taxon>
        <taxon>rosids</taxon>
        <taxon>fabids</taxon>
        <taxon>Malpighiales</taxon>
        <taxon>Salicaceae</taxon>
        <taxon>Saliceae</taxon>
        <taxon>Populus</taxon>
    </lineage>
</organism>
<keyword evidence="1" id="KW-0812">Transmembrane</keyword>
<keyword evidence="1" id="KW-0472">Membrane</keyword>
<evidence type="ECO:0000313" key="3">
    <source>
        <dbReference type="Proteomes" id="UP000807159"/>
    </source>
</evidence>
<comment type="caution">
    <text evidence="2">The sequence shown here is derived from an EMBL/GenBank/DDBJ whole genome shotgun (WGS) entry which is preliminary data.</text>
</comment>
<proteinExistence type="predicted"/>
<evidence type="ECO:0000256" key="1">
    <source>
        <dbReference type="SAM" id="Phobius"/>
    </source>
</evidence>
<reference evidence="2" key="1">
    <citation type="journal article" date="2021" name="J. Hered.">
        <title>Genome Assembly of Salicaceae Populus deltoides (Eastern Cottonwood) I-69 Based on Nanopore Sequencing and Hi-C Technologies.</title>
        <authorList>
            <person name="Bai S."/>
            <person name="Wu H."/>
            <person name="Zhang J."/>
            <person name="Pan Z."/>
            <person name="Zhao W."/>
            <person name="Li Z."/>
            <person name="Tong C."/>
        </authorList>
    </citation>
    <scope>NUCLEOTIDE SEQUENCE</scope>
    <source>
        <tissue evidence="2">Leaf</tissue>
    </source>
</reference>
<keyword evidence="1" id="KW-1133">Transmembrane helix</keyword>
<evidence type="ECO:0000313" key="2">
    <source>
        <dbReference type="EMBL" id="KAH8483761.1"/>
    </source>
</evidence>
<feature type="transmembrane region" description="Helical" evidence="1">
    <location>
        <begin position="92"/>
        <end position="111"/>
    </location>
</feature>
<dbReference type="Proteomes" id="UP000807159">
    <property type="component" value="Chromosome 17"/>
</dbReference>